<accession>A0A395I889</accession>
<evidence type="ECO:0000313" key="2">
    <source>
        <dbReference type="EMBL" id="RAL14374.1"/>
    </source>
</evidence>
<evidence type="ECO:0000256" key="1">
    <source>
        <dbReference type="SAM" id="MobiDB-lite"/>
    </source>
</evidence>
<name>A0A395I889_ASPHC</name>
<dbReference type="VEuPathDB" id="FungiDB:BO97DRAFT_422791"/>
<evidence type="ECO:0000313" key="3">
    <source>
        <dbReference type="Proteomes" id="UP000248961"/>
    </source>
</evidence>
<feature type="region of interest" description="Disordered" evidence="1">
    <location>
        <begin position="1"/>
        <end position="42"/>
    </location>
</feature>
<feature type="compositionally biased region" description="Basic and acidic residues" evidence="1">
    <location>
        <begin position="30"/>
        <end position="40"/>
    </location>
</feature>
<proteinExistence type="predicted"/>
<dbReference type="Proteomes" id="UP000248961">
    <property type="component" value="Unassembled WGS sequence"/>
</dbReference>
<keyword evidence="3" id="KW-1185">Reference proteome</keyword>
<sequence length="167" mass="18356">MSSDDELLARTPALEPNADIRSMERTGGNKVRDLQSEREGTPISPPVLCGGASFIWFLSRACPPVKKTASYRRPTGVLWALHLPRLRKIASTARGSFSLHVLVEGGRFLHGSRDEVENIAKGGEVDKLCAVDGEKSEGKYSKRNILEGFVPLERRHVTLGVEHALEP</sequence>
<dbReference type="EMBL" id="KZ824275">
    <property type="protein sequence ID" value="RAL14374.1"/>
    <property type="molecule type" value="Genomic_DNA"/>
</dbReference>
<dbReference type="GeneID" id="37201115"/>
<dbReference type="RefSeq" id="XP_025553528.1">
    <property type="nucleotide sequence ID" value="XM_025696826.1"/>
</dbReference>
<dbReference type="AlphaFoldDB" id="A0A395I889"/>
<organism evidence="2 3">
    <name type="scientific">Aspergillus homomorphus (strain CBS 101889)</name>
    <dbReference type="NCBI Taxonomy" id="1450537"/>
    <lineage>
        <taxon>Eukaryota</taxon>
        <taxon>Fungi</taxon>
        <taxon>Dikarya</taxon>
        <taxon>Ascomycota</taxon>
        <taxon>Pezizomycotina</taxon>
        <taxon>Eurotiomycetes</taxon>
        <taxon>Eurotiomycetidae</taxon>
        <taxon>Eurotiales</taxon>
        <taxon>Aspergillaceae</taxon>
        <taxon>Aspergillus</taxon>
        <taxon>Aspergillus subgen. Circumdati</taxon>
    </lineage>
</organism>
<gene>
    <name evidence="2" type="ORF">BO97DRAFT_422791</name>
</gene>
<protein>
    <submittedName>
        <fullName evidence="2">Uncharacterized protein</fullName>
    </submittedName>
</protein>
<reference evidence="2 3" key="1">
    <citation type="submission" date="2018-02" db="EMBL/GenBank/DDBJ databases">
        <title>The genomes of Aspergillus section Nigri reveals drivers in fungal speciation.</title>
        <authorList>
            <consortium name="DOE Joint Genome Institute"/>
            <person name="Vesth T.C."/>
            <person name="Nybo J."/>
            <person name="Theobald S."/>
            <person name="Brandl J."/>
            <person name="Frisvad J.C."/>
            <person name="Nielsen K.F."/>
            <person name="Lyhne E.K."/>
            <person name="Kogle M.E."/>
            <person name="Kuo A."/>
            <person name="Riley R."/>
            <person name="Clum A."/>
            <person name="Nolan M."/>
            <person name="Lipzen A."/>
            <person name="Salamov A."/>
            <person name="Henrissat B."/>
            <person name="Wiebenga A."/>
            <person name="De vries R.P."/>
            <person name="Grigoriev I.V."/>
            <person name="Mortensen U.H."/>
            <person name="Andersen M.R."/>
            <person name="Baker S.E."/>
        </authorList>
    </citation>
    <scope>NUCLEOTIDE SEQUENCE [LARGE SCALE GENOMIC DNA]</scope>
    <source>
        <strain evidence="2 3">CBS 101889</strain>
    </source>
</reference>